<evidence type="ECO:0000313" key="4">
    <source>
        <dbReference type="Proteomes" id="UP000037784"/>
    </source>
</evidence>
<reference evidence="4" key="3">
    <citation type="submission" date="2015-08" db="EMBL/GenBank/DDBJ databases">
        <title>Draft Genome Sequence of a Heterotrophic Facultative Anaerobic Bacterium Ardenticatena maritima Strain 110S.</title>
        <authorList>
            <person name="Kawaichi S."/>
            <person name="Yoshida T."/>
            <person name="Sako Y."/>
            <person name="Nakamura R."/>
        </authorList>
    </citation>
    <scope>NUCLEOTIDE SEQUENCE [LARGE SCALE GENOMIC DNA]</scope>
    <source>
        <strain evidence="4">110S</strain>
    </source>
</reference>
<gene>
    <name evidence="2" type="ORF">ARMA_0138</name>
    <name evidence="3" type="ORF">SE16_07360</name>
</gene>
<evidence type="ECO:0000313" key="5">
    <source>
        <dbReference type="Proteomes" id="UP000050502"/>
    </source>
</evidence>
<feature type="transmembrane region" description="Helical" evidence="1">
    <location>
        <begin position="6"/>
        <end position="29"/>
    </location>
</feature>
<dbReference type="OrthoDB" id="166442at2"/>
<evidence type="ECO:0000256" key="1">
    <source>
        <dbReference type="SAM" id="Phobius"/>
    </source>
</evidence>
<dbReference type="AlphaFoldDB" id="A0A0M8K4Z7"/>
<organism evidence="2 4">
    <name type="scientific">Ardenticatena maritima</name>
    <dbReference type="NCBI Taxonomy" id="872965"/>
    <lineage>
        <taxon>Bacteria</taxon>
        <taxon>Bacillati</taxon>
        <taxon>Chloroflexota</taxon>
        <taxon>Ardenticatenia</taxon>
        <taxon>Ardenticatenales</taxon>
        <taxon>Ardenticatenaceae</taxon>
        <taxon>Ardenticatena</taxon>
    </lineage>
</organism>
<dbReference type="EMBL" id="LGKN01000004">
    <property type="protein sequence ID" value="KPL88576.1"/>
    <property type="molecule type" value="Genomic_DNA"/>
</dbReference>
<dbReference type="InParanoid" id="A0A0M8K4Z7"/>
<keyword evidence="1" id="KW-1133">Transmembrane helix</keyword>
<reference evidence="2 4" key="1">
    <citation type="journal article" date="2015" name="Genome Announc.">
        <title>Draft Genome Sequence of a Heterotrophic Facultative Anaerobic Thermophilic Bacterium, Ardenticatena maritima Strain 110ST.</title>
        <authorList>
            <person name="Kawaichi S."/>
            <person name="Yoshida T."/>
            <person name="Sako Y."/>
            <person name="Nakamura R."/>
        </authorList>
    </citation>
    <scope>NUCLEOTIDE SEQUENCE [LARGE SCALE GENOMIC DNA]</scope>
    <source>
        <strain evidence="2 4">110S</strain>
    </source>
</reference>
<dbReference type="Proteomes" id="UP000050502">
    <property type="component" value="Unassembled WGS sequence"/>
</dbReference>
<dbReference type="RefSeq" id="WP_054491665.1">
    <property type="nucleotide sequence ID" value="NZ_BBZA01000009.1"/>
</dbReference>
<dbReference type="EMBL" id="BBZA01000009">
    <property type="protein sequence ID" value="GAP61715.1"/>
    <property type="molecule type" value="Genomic_DNA"/>
</dbReference>
<keyword evidence="4" id="KW-1185">Reference proteome</keyword>
<sequence>MVQTVRDILIIVLALESIALGIFLGLVLWQIWKLVKLIREEVTPLLDTTKESVEEITHTTQFVGRSVAAPFVKAQAWAAGLREAVRTVRESRRQPRV</sequence>
<reference evidence="3 5" key="2">
    <citation type="submission" date="2015-07" db="EMBL/GenBank/DDBJ databases">
        <title>Whole genome sequence of Ardenticatena maritima DSM 23922.</title>
        <authorList>
            <person name="Hemp J."/>
            <person name="Ward L.M."/>
            <person name="Pace L.A."/>
            <person name="Fischer W.W."/>
        </authorList>
    </citation>
    <scope>NUCLEOTIDE SEQUENCE [LARGE SCALE GENOMIC DNA]</scope>
    <source>
        <strain evidence="3 5">110S</strain>
    </source>
</reference>
<keyword evidence="1" id="KW-0812">Transmembrane</keyword>
<evidence type="ECO:0000313" key="3">
    <source>
        <dbReference type="EMBL" id="KPL88576.1"/>
    </source>
</evidence>
<dbReference type="STRING" id="872965.SE16_07360"/>
<keyword evidence="1" id="KW-0472">Membrane</keyword>
<evidence type="ECO:0000313" key="2">
    <source>
        <dbReference type="EMBL" id="GAP61715.1"/>
    </source>
</evidence>
<dbReference type="Proteomes" id="UP000037784">
    <property type="component" value="Unassembled WGS sequence"/>
</dbReference>
<protein>
    <submittedName>
        <fullName evidence="2">Uncharacterized protein</fullName>
    </submittedName>
</protein>
<accession>A0A0M8K4Z7</accession>
<comment type="caution">
    <text evidence="2">The sequence shown here is derived from an EMBL/GenBank/DDBJ whole genome shotgun (WGS) entry which is preliminary data.</text>
</comment>
<name>A0A0M8K4Z7_9CHLR</name>
<proteinExistence type="predicted"/>